<reference evidence="1 2" key="1">
    <citation type="submission" date="2018-12" db="EMBL/GenBank/DDBJ databases">
        <authorList>
            <person name="Criscuolo A."/>
        </authorList>
    </citation>
    <scope>NUCLEOTIDE SEQUENCE [LARGE SCALE GENOMIC DNA]</scope>
    <source>
        <strain evidence="1">ACIP1116241</strain>
    </source>
</reference>
<dbReference type="AlphaFoldDB" id="A0A3S4CXD3"/>
<proteinExistence type="predicted"/>
<dbReference type="Proteomes" id="UP000270743">
    <property type="component" value="Unassembled WGS sequence"/>
</dbReference>
<dbReference type="EMBL" id="UZWE01000024">
    <property type="protein sequence ID" value="VDS07855.1"/>
    <property type="molecule type" value="Genomic_DNA"/>
</dbReference>
<evidence type="ECO:0000313" key="1">
    <source>
        <dbReference type="EMBL" id="VDS07855.1"/>
    </source>
</evidence>
<name>A0A3S4CXD3_9RHOB</name>
<dbReference type="RefSeq" id="WP_241232677.1">
    <property type="nucleotide sequence ID" value="NZ_UZWE01000024.1"/>
</dbReference>
<protein>
    <submittedName>
        <fullName evidence="1">Uncharacterized protein</fullName>
    </submittedName>
</protein>
<keyword evidence="2" id="KW-1185">Reference proteome</keyword>
<accession>A0A3S4CXD3</accession>
<gene>
    <name evidence="1" type="ORF">PARHAE_01034</name>
</gene>
<organism evidence="1 2">
    <name type="scientific">Paracoccus haematequi</name>
    <dbReference type="NCBI Taxonomy" id="2491866"/>
    <lineage>
        <taxon>Bacteria</taxon>
        <taxon>Pseudomonadati</taxon>
        <taxon>Pseudomonadota</taxon>
        <taxon>Alphaproteobacteria</taxon>
        <taxon>Rhodobacterales</taxon>
        <taxon>Paracoccaceae</taxon>
        <taxon>Paracoccus</taxon>
    </lineage>
</organism>
<evidence type="ECO:0000313" key="2">
    <source>
        <dbReference type="Proteomes" id="UP000270743"/>
    </source>
</evidence>
<sequence>MPWGILAPDTVVSQRRQQNLGLAAAVRHFNDRAVPGIGGMWFPMPILWSVLAISIAEELGVPALPVGNAVEARVMLEVIAGPQDRRVRGARKMQGLKDSSFHNLRRRGTYVVQPIRMAMVQPLVALGFVQGSRYGAFRIHSAGRELLELNAMKEPRRLLGAWRMAGSHMA</sequence>